<proteinExistence type="predicted"/>
<comment type="caution">
    <text evidence="6">The sequence shown here is derived from an EMBL/GenBank/DDBJ whole genome shotgun (WGS) entry which is preliminary data.</text>
</comment>
<feature type="active site" description="Proton acceptor" evidence="2">
    <location>
        <position position="400"/>
    </location>
</feature>
<evidence type="ECO:0000259" key="5">
    <source>
        <dbReference type="PROSITE" id="PS51635"/>
    </source>
</evidence>
<keyword evidence="2" id="KW-0378">Hydrolase</keyword>
<organism evidence="6 7">
    <name type="scientific">Occultella gossypii</name>
    <dbReference type="NCBI Taxonomy" id="2800820"/>
    <lineage>
        <taxon>Bacteria</taxon>
        <taxon>Bacillati</taxon>
        <taxon>Actinomycetota</taxon>
        <taxon>Actinomycetes</taxon>
        <taxon>Micrococcales</taxon>
        <taxon>Ruaniaceae</taxon>
        <taxon>Occultella</taxon>
    </lineage>
</organism>
<feature type="short sequence motif" description="DGA/G" evidence="2">
    <location>
        <begin position="400"/>
        <end position="402"/>
    </location>
</feature>
<comment type="caution">
    <text evidence="2">Lacks conserved residue(s) required for the propagation of feature annotation.</text>
</comment>
<accession>A0ABS7SFV7</accession>
<dbReference type="InterPro" id="IPR002641">
    <property type="entry name" value="PNPLA_dom"/>
</dbReference>
<name>A0ABS7SFV7_9MICO</name>
<feature type="compositionally biased region" description="Gly residues" evidence="3">
    <location>
        <begin position="676"/>
        <end position="693"/>
    </location>
</feature>
<keyword evidence="7" id="KW-1185">Reference proteome</keyword>
<feature type="transmembrane region" description="Helical" evidence="4">
    <location>
        <begin position="127"/>
        <end position="150"/>
    </location>
</feature>
<dbReference type="PROSITE" id="PS51635">
    <property type="entry name" value="PNPLA"/>
    <property type="match status" value="1"/>
</dbReference>
<evidence type="ECO:0000313" key="6">
    <source>
        <dbReference type="EMBL" id="MBZ2199025.1"/>
    </source>
</evidence>
<keyword evidence="4" id="KW-0812">Transmembrane</keyword>
<reference evidence="6 7" key="1">
    <citation type="submission" date="2021-04" db="EMBL/GenBank/DDBJ databases">
        <title>Ruania sp. nov., isolated from sandy soil of mangrove forest.</title>
        <authorList>
            <person name="Ge X."/>
            <person name="Huang R."/>
            <person name="Liu W."/>
        </authorList>
    </citation>
    <scope>NUCLEOTIDE SEQUENCE [LARGE SCALE GENOMIC DNA]</scope>
    <source>
        <strain evidence="6 7">N2-46</strain>
    </source>
</reference>
<feature type="short sequence motif" description="GXSXG" evidence="2">
    <location>
        <begin position="44"/>
        <end position="48"/>
    </location>
</feature>
<evidence type="ECO:0000313" key="7">
    <source>
        <dbReference type="Proteomes" id="UP000826651"/>
    </source>
</evidence>
<dbReference type="RefSeq" id="WP_223410858.1">
    <property type="nucleotide sequence ID" value="NZ_JAGSHT010000023.1"/>
</dbReference>
<feature type="active site" description="Nucleophile" evidence="2">
    <location>
        <position position="46"/>
    </location>
</feature>
<keyword evidence="1 2" id="KW-0443">Lipid metabolism</keyword>
<evidence type="ECO:0000256" key="4">
    <source>
        <dbReference type="SAM" id="Phobius"/>
    </source>
</evidence>
<dbReference type="SUPFAM" id="SSF52151">
    <property type="entry name" value="FabD/lysophospholipase-like"/>
    <property type="match status" value="1"/>
</dbReference>
<keyword evidence="4" id="KW-0472">Membrane</keyword>
<feature type="region of interest" description="Disordered" evidence="3">
    <location>
        <begin position="673"/>
        <end position="693"/>
    </location>
</feature>
<gene>
    <name evidence="6" type="ORF">KCQ71_22955</name>
</gene>
<dbReference type="Gene3D" id="3.40.1090.10">
    <property type="entry name" value="Cytosolic phospholipase A2 catalytic domain"/>
    <property type="match status" value="1"/>
</dbReference>
<protein>
    <submittedName>
        <fullName evidence="6">Patatin-like phospholipase family protein</fullName>
    </submittedName>
</protein>
<dbReference type="InterPro" id="IPR016035">
    <property type="entry name" value="Acyl_Trfase/lysoPLipase"/>
</dbReference>
<evidence type="ECO:0000256" key="3">
    <source>
        <dbReference type="SAM" id="MobiDB-lite"/>
    </source>
</evidence>
<dbReference type="EMBL" id="JAGSHT010000023">
    <property type="protein sequence ID" value="MBZ2199025.1"/>
    <property type="molecule type" value="Genomic_DNA"/>
</dbReference>
<feature type="domain" description="PNPLA" evidence="5">
    <location>
        <begin position="14"/>
        <end position="413"/>
    </location>
</feature>
<keyword evidence="2" id="KW-0442">Lipid degradation</keyword>
<evidence type="ECO:0000256" key="2">
    <source>
        <dbReference type="PROSITE-ProRule" id="PRU01161"/>
    </source>
</evidence>
<dbReference type="Proteomes" id="UP000826651">
    <property type="component" value="Unassembled WGS sequence"/>
</dbReference>
<keyword evidence="4" id="KW-1133">Transmembrane helix</keyword>
<feature type="transmembrane region" description="Helical" evidence="4">
    <location>
        <begin position="156"/>
        <end position="182"/>
    </location>
</feature>
<evidence type="ECO:0000256" key="1">
    <source>
        <dbReference type="ARBA" id="ARBA00023098"/>
    </source>
</evidence>
<sequence length="693" mass="72225">MSEDWSDPKLECDLVMKGGITSGVIYPRAVTELARTYRLRSVGGASAGAIAAAAAAAAELGRGTGGFAELERMPDDITAPSPAGGSTLFRLFQPTRAAAPLFGVATAGMGSKGSTAVRAKALATLRWFWWALVLGALPGVALAVVAGVSGGGGGRWAGVVAGVVLALLGAVFGLVISAAGLLGRLQGWGMCTGMAGYGGQSGRSEQSRHSAPALTPWLHERIQTMAGRGGPGRGGGEGPVTFGQLADAGITLRMMTTNVTRYQPMSMPWDSRGYYIDPAVWRRYFPEDVVAWIEQHPPAVTGTTVKDRYTALTRAHARRRGLVPFPAPRDVPIVVATRMSLSFPVLISAVPLESIDFSRGVNTRYRKTAEAWLGEHPDAGTEEALAAIAAPEFEPNWFSDGGLCANLPVHFFDSPLPRRPTFAINLGQLAAGRAPEADQAKNTFLPTHNAVGALRHWHTLTPSGLGGLLGFAHALVTTSQVWVDNAQLVLPGYRDRVVTIYHSGDEGGMNLSMPKEIVDALAARGRAGAAKLVDQFAGGDPGGTPGFGFENHRWIRMRTSATGLGNWLGAWGTGYRTPVAGATDYAELAGPGAAAPLPSYKPGAGARDRINDLVGELLTLIDDWGADDAVAKGSPRPTPRLRLVPEEGVATFEAPTVGDLDVAFTSDAGAEMMPDGGAGLGPGGGPGGGRLAY</sequence>